<evidence type="ECO:0000313" key="3">
    <source>
        <dbReference type="Proteomes" id="UP000820818"/>
    </source>
</evidence>
<dbReference type="InterPro" id="IPR026913">
    <property type="entry name" value="METTL24"/>
</dbReference>
<accession>A0AAD5LS76</accession>
<dbReference type="PANTHER" id="PTHR32026:SF10">
    <property type="entry name" value="METHYLTRANSFERASE-LIKE PROTEIN 24-RELATED"/>
    <property type="match status" value="1"/>
</dbReference>
<protein>
    <recommendedName>
        <fullName evidence="1">Methyltransferase domain-containing protein</fullName>
    </recommendedName>
</protein>
<comment type="caution">
    <text evidence="2">The sequence shown here is derived from an EMBL/GenBank/DDBJ whole genome shotgun (WGS) entry which is preliminary data.</text>
</comment>
<evidence type="ECO:0000313" key="2">
    <source>
        <dbReference type="EMBL" id="KAI9563028.1"/>
    </source>
</evidence>
<dbReference type="PANTHER" id="PTHR32026">
    <property type="entry name" value="METHYLTRANSFERASE-LIKE PROTEIN 24"/>
    <property type="match status" value="1"/>
</dbReference>
<dbReference type="InterPro" id="IPR025714">
    <property type="entry name" value="Methyltranfer_dom"/>
</dbReference>
<reference evidence="2 3" key="1">
    <citation type="submission" date="2022-05" db="EMBL/GenBank/DDBJ databases">
        <title>A multi-omics perspective on studying reproductive biology in Daphnia sinensis.</title>
        <authorList>
            <person name="Jia J."/>
        </authorList>
    </citation>
    <scope>NUCLEOTIDE SEQUENCE [LARGE SCALE GENOMIC DNA]</scope>
    <source>
        <strain evidence="2 3">WSL</strain>
    </source>
</reference>
<feature type="domain" description="Methyltransferase" evidence="1">
    <location>
        <begin position="93"/>
        <end position="265"/>
    </location>
</feature>
<dbReference type="Proteomes" id="UP000820818">
    <property type="component" value="Linkage Group LG2"/>
</dbReference>
<organism evidence="2 3">
    <name type="scientific">Daphnia sinensis</name>
    <dbReference type="NCBI Taxonomy" id="1820382"/>
    <lineage>
        <taxon>Eukaryota</taxon>
        <taxon>Metazoa</taxon>
        <taxon>Ecdysozoa</taxon>
        <taxon>Arthropoda</taxon>
        <taxon>Crustacea</taxon>
        <taxon>Branchiopoda</taxon>
        <taxon>Diplostraca</taxon>
        <taxon>Cladocera</taxon>
        <taxon>Anomopoda</taxon>
        <taxon>Daphniidae</taxon>
        <taxon>Daphnia</taxon>
        <taxon>Daphnia similis group</taxon>
    </lineage>
</organism>
<gene>
    <name evidence="2" type="ORF">GHT06_010485</name>
</gene>
<dbReference type="Pfam" id="PF13383">
    <property type="entry name" value="Methyltransf_22"/>
    <property type="match status" value="1"/>
</dbReference>
<evidence type="ECO:0000259" key="1">
    <source>
        <dbReference type="Pfam" id="PF13383"/>
    </source>
</evidence>
<proteinExistence type="predicted"/>
<name>A0AAD5LS76_9CRUS</name>
<keyword evidence="3" id="KW-1185">Reference proteome</keyword>
<dbReference type="AlphaFoldDB" id="A0AAD5LS76"/>
<dbReference type="EMBL" id="WJBH02000002">
    <property type="protein sequence ID" value="KAI9563028.1"/>
    <property type="molecule type" value="Genomic_DNA"/>
</dbReference>
<sequence length="290" mass="33327">MAFEAIKNRKSALVLLVLLFLAAAFFCLQYVGIRTVGTAASRPCQPSAVDWRTVSVDDMSPEDMMNYFLWPNWTSCRLAHDFGGHMKSKPSGLDGQKAVCLNPVQVAPPPGECLVYSFGINNEWSFDDHMERYGCQVYAFDPSMKAKDHDRSPAIHFLKLGLHSRNWNNKKGWRLLSLSSIYNMLKKRHGERVIDYLKIDIELDEWEVIPQIIESRMLDKIRQLAIEIHLPIKDSLGQMRDRVRIIRSLEEGGMVRFDSKMNPWFSGTFKLLGLSGSRGYEIAWYNSKFL</sequence>